<dbReference type="EMBL" id="AOIM01000026">
    <property type="protein sequence ID" value="ELY91792.1"/>
    <property type="molecule type" value="Genomic_DNA"/>
</dbReference>
<name>M0A1S2_9EURY</name>
<accession>M0A1S2</accession>
<protein>
    <recommendedName>
        <fullName evidence="1">CARDB domain-containing protein</fullName>
    </recommendedName>
</protein>
<keyword evidence="3" id="KW-1185">Reference proteome</keyword>
<evidence type="ECO:0000313" key="3">
    <source>
        <dbReference type="Proteomes" id="UP000011519"/>
    </source>
</evidence>
<comment type="caution">
    <text evidence="2">The sequence shown here is derived from an EMBL/GenBank/DDBJ whole genome shotgun (WGS) entry which is preliminary data.</text>
</comment>
<proteinExistence type="predicted"/>
<dbReference type="STRING" id="1227493.C483_09644"/>
<feature type="domain" description="CARDB" evidence="1">
    <location>
        <begin position="273"/>
        <end position="360"/>
    </location>
</feature>
<dbReference type="PATRIC" id="fig|1227493.4.peg.1915"/>
<dbReference type="Proteomes" id="UP000011519">
    <property type="component" value="Unassembled WGS sequence"/>
</dbReference>
<organism evidence="2 3">
    <name type="scientific">Natrialba hulunbeirensis JCM 10989</name>
    <dbReference type="NCBI Taxonomy" id="1227493"/>
    <lineage>
        <taxon>Archaea</taxon>
        <taxon>Methanobacteriati</taxon>
        <taxon>Methanobacteriota</taxon>
        <taxon>Stenosarchaea group</taxon>
        <taxon>Halobacteria</taxon>
        <taxon>Halobacteriales</taxon>
        <taxon>Natrialbaceae</taxon>
        <taxon>Natrialba</taxon>
    </lineage>
</organism>
<dbReference type="RefSeq" id="WP_006653134.1">
    <property type="nucleotide sequence ID" value="NZ_AOIM01000026.1"/>
</dbReference>
<dbReference type="InterPro" id="IPR013783">
    <property type="entry name" value="Ig-like_fold"/>
</dbReference>
<reference evidence="2 3" key="1">
    <citation type="journal article" date="2014" name="PLoS Genet.">
        <title>Phylogenetically driven sequencing of extremely halophilic archaea reveals strategies for static and dynamic osmo-response.</title>
        <authorList>
            <person name="Becker E.A."/>
            <person name="Seitzer P.M."/>
            <person name="Tritt A."/>
            <person name="Larsen D."/>
            <person name="Krusor M."/>
            <person name="Yao A.I."/>
            <person name="Wu D."/>
            <person name="Madern D."/>
            <person name="Eisen J.A."/>
            <person name="Darling A.E."/>
            <person name="Facciotti M.T."/>
        </authorList>
    </citation>
    <scope>NUCLEOTIDE SEQUENCE [LARGE SCALE GENOMIC DNA]</scope>
    <source>
        <strain evidence="2 3">JCM 10989</strain>
    </source>
</reference>
<dbReference type="InterPro" id="IPR011635">
    <property type="entry name" value="CARDB"/>
</dbReference>
<dbReference type="Gene3D" id="2.60.40.10">
    <property type="entry name" value="Immunoglobulins"/>
    <property type="match status" value="2"/>
</dbReference>
<dbReference type="OrthoDB" id="271491at2157"/>
<gene>
    <name evidence="2" type="ORF">C483_09644</name>
</gene>
<evidence type="ECO:0000313" key="2">
    <source>
        <dbReference type="EMBL" id="ELY91792.1"/>
    </source>
</evidence>
<dbReference type="AlphaFoldDB" id="M0A1S2"/>
<sequence>MNGKLLLVCLLALCITVPTVAVTVAGEPAAESQTESLADGSLSLESTSPYAIIDDTDGAETGELELDLTQLNDEAVTMVDELFAITAHDDTIEEVVLESDALTFYESATRTPITTSNPVVLESGESVSVGVLADTSGPADEYDAEAFTIAVETADDETEPRSGADLTLTDVTVSDDGTAGATGTETKLQPGTPLLVTAVYENVGAATGSKQSTLHINGTIVETSSVTAAPGETATVQFEWYPHASGPLEIGVGDEDELLYSQTVTVGKDNDSTPELTVVETVLESDAIDLGEETTVRATVSNTGTETGTFTPGLAVGGLVVDDRAVSLAPGEQTTVELTFSMDERGTYELAVAGESVGTVTVGEGINGVLTPLSATEFAAPTVVAAVPPTALTLFLVWYGGAGKITSIRSHR</sequence>
<dbReference type="Pfam" id="PF07705">
    <property type="entry name" value="CARDB"/>
    <property type="match status" value="1"/>
</dbReference>
<evidence type="ECO:0000259" key="1">
    <source>
        <dbReference type="Pfam" id="PF07705"/>
    </source>
</evidence>